<feature type="domain" description="LysM" evidence="1">
    <location>
        <begin position="30"/>
        <end position="73"/>
    </location>
</feature>
<dbReference type="SUPFAM" id="SSF54106">
    <property type="entry name" value="LysM domain"/>
    <property type="match status" value="3"/>
</dbReference>
<dbReference type="CDD" id="cd00118">
    <property type="entry name" value="LysM"/>
    <property type="match status" value="3"/>
</dbReference>
<dbReference type="Pfam" id="PF01476">
    <property type="entry name" value="LysM"/>
    <property type="match status" value="3"/>
</dbReference>
<dbReference type="Gene3D" id="3.40.50.2300">
    <property type="match status" value="2"/>
</dbReference>
<organism evidence="2 3">
    <name type="scientific">Bacteroides xylanisolvens</name>
    <dbReference type="NCBI Taxonomy" id="371601"/>
    <lineage>
        <taxon>Bacteria</taxon>
        <taxon>Pseudomonadati</taxon>
        <taxon>Bacteroidota</taxon>
        <taxon>Bacteroidia</taxon>
        <taxon>Bacteroidales</taxon>
        <taxon>Bacteroidaceae</taxon>
        <taxon>Bacteroides</taxon>
    </lineage>
</organism>
<dbReference type="SUPFAM" id="SSF53822">
    <property type="entry name" value="Periplasmic binding protein-like I"/>
    <property type="match status" value="1"/>
</dbReference>
<evidence type="ECO:0000313" key="2">
    <source>
        <dbReference type="EMBL" id="SEA22349.1"/>
    </source>
</evidence>
<proteinExistence type="predicted"/>
<dbReference type="InterPro" id="IPR028082">
    <property type="entry name" value="Peripla_BP_I"/>
</dbReference>
<dbReference type="RefSeq" id="WP_004312710.1">
    <property type="nucleotide sequence ID" value="NZ_CABKPA010000035.1"/>
</dbReference>
<dbReference type="AlphaFoldDB" id="A0A1H3ZF09"/>
<gene>
    <name evidence="2" type="ORF">SAMN04487924_103186</name>
</gene>
<protein>
    <submittedName>
        <fullName evidence="2">LysM domain-containing protein</fullName>
    </submittedName>
</protein>
<dbReference type="PANTHER" id="PTHR33734:SF22">
    <property type="entry name" value="MEMBRANE-BOUND LYTIC MUREIN TRANSGLYCOSYLASE D"/>
    <property type="match status" value="1"/>
</dbReference>
<dbReference type="EMBL" id="FNRP01000003">
    <property type="protein sequence ID" value="SEA22349.1"/>
    <property type="molecule type" value="Genomic_DNA"/>
</dbReference>
<dbReference type="InterPro" id="IPR018392">
    <property type="entry name" value="LysM"/>
</dbReference>
<evidence type="ECO:0000313" key="3">
    <source>
        <dbReference type="Proteomes" id="UP000183040"/>
    </source>
</evidence>
<dbReference type="Proteomes" id="UP000183040">
    <property type="component" value="Unassembled WGS sequence"/>
</dbReference>
<feature type="domain" description="LysM" evidence="1">
    <location>
        <begin position="159"/>
        <end position="202"/>
    </location>
</feature>
<dbReference type="InterPro" id="IPR036779">
    <property type="entry name" value="LysM_dom_sf"/>
</dbReference>
<dbReference type="PANTHER" id="PTHR33734">
    <property type="entry name" value="LYSM DOMAIN-CONTAINING GPI-ANCHORED PROTEIN 2"/>
    <property type="match status" value="1"/>
</dbReference>
<sequence length="588" mass="67651">MKPINRIFLFLLFISVSYAISYAQENQSYFLHTIEKGQSLYSISKMYNVTTSDIIRLNPGCDEKIYAGQTIKIPTGKESQKGETFHTIQAGETLYKLTTMYNVSAKDICEANPGLSAENFRIGQVILIPQKKEEQTDAVVQTPTEQSTIQGPVVPRCKDMHKVKRKETIFSVSREYGISEQELIDANPELKKGMKKGQFLCIPYPAATTVQPTQKEDPYAVPPSNSELFRKNKETPQKLSTIKAALLLPFQEDKRMVEYYEGFLMAVDSLKRTGVSLDLYVYDSGKDISTLNTILAKNEMKSMNIIFGPMHQNQIKPLSDFAEKNDIRLVIPFSKKGEEVFNNPAVYQINTPQSYLYSEVYEHFTRQFPNAHVIFIESANSDKEKAEFISGLKQELKNKGISMKSVSESATKEILKTTLRNDKENIFIPTSGNNVILIKILPQLTLLVRENPVEKIHLFGYPEWQTYTKDYLESFFELDTYFYSSFYTNTLFPAAVQFTNNYHRWYSKDLVSEWPNYAMLGFDTGFFFLKGLSRYGSELENNLTKMNLTPIQTGFKFQRVNNWGGFINKKVFFIRFTKNFELVKLDFE</sequence>
<name>A0A1H3ZF09_9BACE</name>
<feature type="domain" description="LysM" evidence="1">
    <location>
        <begin position="84"/>
        <end position="128"/>
    </location>
</feature>
<reference evidence="2 3" key="1">
    <citation type="submission" date="2016-10" db="EMBL/GenBank/DDBJ databases">
        <authorList>
            <person name="de Groot N.N."/>
        </authorList>
    </citation>
    <scope>NUCLEOTIDE SEQUENCE [LARGE SCALE GENOMIC DNA]</scope>
    <source>
        <strain evidence="2 3">NLAE-zl-G339</strain>
    </source>
</reference>
<dbReference type="SMART" id="SM00257">
    <property type="entry name" value="LysM"/>
    <property type="match status" value="3"/>
</dbReference>
<accession>A0A1H3ZF09</accession>
<dbReference type="PROSITE" id="PS51782">
    <property type="entry name" value="LYSM"/>
    <property type="match status" value="3"/>
</dbReference>
<dbReference type="Gene3D" id="3.10.350.10">
    <property type="entry name" value="LysM domain"/>
    <property type="match status" value="3"/>
</dbReference>
<evidence type="ECO:0000259" key="1">
    <source>
        <dbReference type="PROSITE" id="PS51782"/>
    </source>
</evidence>